<dbReference type="Proteomes" id="UP000314980">
    <property type="component" value="Unassembled WGS sequence"/>
</dbReference>
<reference evidence="4" key="3">
    <citation type="submission" date="2025-09" db="UniProtKB">
        <authorList>
            <consortium name="Ensembl"/>
        </authorList>
    </citation>
    <scope>IDENTIFICATION</scope>
</reference>
<protein>
    <recommendedName>
        <fullName evidence="3">Chemokine interleukin-8-like domain-containing protein</fullName>
    </recommendedName>
</protein>
<evidence type="ECO:0000256" key="2">
    <source>
        <dbReference type="SAM" id="SignalP"/>
    </source>
</evidence>
<dbReference type="GO" id="GO:0006955">
    <property type="term" value="P:immune response"/>
    <property type="evidence" value="ECO:0007669"/>
    <property type="project" value="InterPro"/>
</dbReference>
<evidence type="ECO:0000313" key="4">
    <source>
        <dbReference type="Ensembl" id="ENSLCAP00010035840.1"/>
    </source>
</evidence>
<sequence length="125" mass="14039">MAFSVSCELVFMCLTVLLFIPAQGQLETVTREQPRLDHVIPSCCTAASTAPVVETVKACYEQREHIFPNCKIHAYIFVTESNRAYCVDPSASWLPKRLEKLKEISRSLTEFPGSSLTTVTTFLSY</sequence>
<dbReference type="Gene3D" id="2.40.50.40">
    <property type="match status" value="1"/>
</dbReference>
<dbReference type="FunCoup" id="A0A4W6EE10">
    <property type="interactions" value="8"/>
</dbReference>
<dbReference type="GO" id="GO:0008009">
    <property type="term" value="F:chemokine activity"/>
    <property type="evidence" value="ECO:0007669"/>
    <property type="project" value="InterPro"/>
</dbReference>
<accession>A0A4W6EE10</accession>
<dbReference type="InterPro" id="IPR001811">
    <property type="entry name" value="Chemokine_IL8-like_dom"/>
</dbReference>
<reference evidence="5" key="1">
    <citation type="submission" date="2015-09" db="EMBL/GenBank/DDBJ databases">
        <authorList>
            <person name="Sai Rama Sridatta P."/>
        </authorList>
    </citation>
    <scope>NUCLEOTIDE SEQUENCE [LARGE SCALE GENOMIC DNA]</scope>
</reference>
<feature type="chain" id="PRO_5021467042" description="Chemokine interleukin-8-like domain-containing protein" evidence="2">
    <location>
        <begin position="25"/>
        <end position="125"/>
    </location>
</feature>
<keyword evidence="2" id="KW-0732">Signal</keyword>
<dbReference type="GeneTree" id="ENSGT00940000177288"/>
<evidence type="ECO:0000256" key="1">
    <source>
        <dbReference type="ARBA" id="ARBA00022514"/>
    </source>
</evidence>
<dbReference type="Ensembl" id="ENSLCAT00010036681.1">
    <property type="protein sequence ID" value="ENSLCAP00010035840.1"/>
    <property type="gene ID" value="ENSLCAG00010016807.1"/>
</dbReference>
<evidence type="ECO:0000313" key="5">
    <source>
        <dbReference type="Proteomes" id="UP000314980"/>
    </source>
</evidence>
<dbReference type="GO" id="GO:0005615">
    <property type="term" value="C:extracellular space"/>
    <property type="evidence" value="ECO:0007669"/>
    <property type="project" value="UniProtKB-KW"/>
</dbReference>
<keyword evidence="5" id="KW-1185">Reference proteome</keyword>
<name>A0A4W6EE10_LATCA</name>
<evidence type="ECO:0000259" key="3">
    <source>
        <dbReference type="Pfam" id="PF00048"/>
    </source>
</evidence>
<dbReference type="SUPFAM" id="SSF54117">
    <property type="entry name" value="Interleukin 8-like chemokines"/>
    <property type="match status" value="1"/>
</dbReference>
<feature type="domain" description="Chemokine interleukin-8-like" evidence="3">
    <location>
        <begin position="42"/>
        <end position="101"/>
    </location>
</feature>
<dbReference type="InterPro" id="IPR036048">
    <property type="entry name" value="Interleukin_8-like_sf"/>
</dbReference>
<feature type="signal peptide" evidence="2">
    <location>
        <begin position="1"/>
        <end position="24"/>
    </location>
</feature>
<keyword evidence="1" id="KW-0202">Cytokine</keyword>
<organism evidence="4 5">
    <name type="scientific">Lates calcarifer</name>
    <name type="common">Barramundi</name>
    <name type="synonym">Holocentrus calcarifer</name>
    <dbReference type="NCBI Taxonomy" id="8187"/>
    <lineage>
        <taxon>Eukaryota</taxon>
        <taxon>Metazoa</taxon>
        <taxon>Chordata</taxon>
        <taxon>Craniata</taxon>
        <taxon>Vertebrata</taxon>
        <taxon>Euteleostomi</taxon>
        <taxon>Actinopterygii</taxon>
        <taxon>Neopterygii</taxon>
        <taxon>Teleostei</taxon>
        <taxon>Neoteleostei</taxon>
        <taxon>Acanthomorphata</taxon>
        <taxon>Carangaria</taxon>
        <taxon>Carangaria incertae sedis</taxon>
        <taxon>Centropomidae</taxon>
        <taxon>Lates</taxon>
    </lineage>
</organism>
<dbReference type="AlphaFoldDB" id="A0A4W6EE10"/>
<dbReference type="InParanoid" id="A0A4W6EE10"/>
<proteinExistence type="predicted"/>
<reference evidence="4" key="2">
    <citation type="submission" date="2025-08" db="UniProtKB">
        <authorList>
            <consortium name="Ensembl"/>
        </authorList>
    </citation>
    <scope>IDENTIFICATION</scope>
</reference>
<dbReference type="Pfam" id="PF00048">
    <property type="entry name" value="IL8"/>
    <property type="match status" value="1"/>
</dbReference>